<accession>A0AAD7I0P2</accession>
<dbReference type="AlphaFoldDB" id="A0AAD7I0P2"/>
<organism evidence="1 2">
    <name type="scientific">Mycena maculata</name>
    <dbReference type="NCBI Taxonomy" id="230809"/>
    <lineage>
        <taxon>Eukaryota</taxon>
        <taxon>Fungi</taxon>
        <taxon>Dikarya</taxon>
        <taxon>Basidiomycota</taxon>
        <taxon>Agaricomycotina</taxon>
        <taxon>Agaricomycetes</taxon>
        <taxon>Agaricomycetidae</taxon>
        <taxon>Agaricales</taxon>
        <taxon>Marasmiineae</taxon>
        <taxon>Mycenaceae</taxon>
        <taxon>Mycena</taxon>
    </lineage>
</organism>
<gene>
    <name evidence="1" type="ORF">DFH07DRAFT_846572</name>
</gene>
<keyword evidence="2" id="KW-1185">Reference proteome</keyword>
<evidence type="ECO:0000313" key="2">
    <source>
        <dbReference type="Proteomes" id="UP001215280"/>
    </source>
</evidence>
<dbReference type="Proteomes" id="UP001215280">
    <property type="component" value="Unassembled WGS sequence"/>
</dbReference>
<evidence type="ECO:0008006" key="3">
    <source>
        <dbReference type="Google" id="ProtNLM"/>
    </source>
</evidence>
<protein>
    <recommendedName>
        <fullName evidence="3">F-box domain-containing protein</fullName>
    </recommendedName>
</protein>
<proteinExistence type="predicted"/>
<comment type="caution">
    <text evidence="1">The sequence shown here is derived from an EMBL/GenBank/DDBJ whole genome shotgun (WGS) entry which is preliminary data.</text>
</comment>
<evidence type="ECO:0000313" key="1">
    <source>
        <dbReference type="EMBL" id="KAJ7732351.1"/>
    </source>
</evidence>
<name>A0AAD7I0P2_9AGAR</name>
<reference evidence="1" key="1">
    <citation type="submission" date="2023-03" db="EMBL/GenBank/DDBJ databases">
        <title>Massive genome expansion in bonnet fungi (Mycena s.s.) driven by repeated elements and novel gene families across ecological guilds.</title>
        <authorList>
            <consortium name="Lawrence Berkeley National Laboratory"/>
            <person name="Harder C.B."/>
            <person name="Miyauchi S."/>
            <person name="Viragh M."/>
            <person name="Kuo A."/>
            <person name="Thoen E."/>
            <person name="Andreopoulos B."/>
            <person name="Lu D."/>
            <person name="Skrede I."/>
            <person name="Drula E."/>
            <person name="Henrissat B."/>
            <person name="Morin E."/>
            <person name="Kohler A."/>
            <person name="Barry K."/>
            <person name="LaButti K."/>
            <person name="Morin E."/>
            <person name="Salamov A."/>
            <person name="Lipzen A."/>
            <person name="Mereny Z."/>
            <person name="Hegedus B."/>
            <person name="Baldrian P."/>
            <person name="Stursova M."/>
            <person name="Weitz H."/>
            <person name="Taylor A."/>
            <person name="Grigoriev I.V."/>
            <person name="Nagy L.G."/>
            <person name="Martin F."/>
            <person name="Kauserud H."/>
        </authorList>
    </citation>
    <scope>NUCLEOTIDE SEQUENCE</scope>
    <source>
        <strain evidence="1">CBHHK188m</strain>
    </source>
</reference>
<sequence length="577" mass="64744">MAKVKASDACLFETPYEEILHTNAVPSDQECLRIRDLVVATMKERDKNAVKIAHLKAELDKLAQKEENLTEFIDAHLALVSPARRLPHDILAEIFTWCFPSNGQARIDPEDAPLLITHICREWRNLALSLPRLWASLHIELSGYHLQARIDEGVEYWLARSADLPLSISLKIPTHSLRTSVPLLDALMKYSHRWEHVRFVLPSFESYRHLRHLSPPNVPMLKTVVMDPAGAGAEGASTSLSFIRAQNITGIALMAPLVHPLDTLIPWHQLSHLSFPTYSIPLGEALTVLSHCQNLEVWTGQVSDDNAEVSPDLESIHMPKMLKVFLIDATTLGSTRLFEHLVLQNLECLECMNEEGTDWDPRRVLSSLCAPDKITSLGLGTHLSKEGLAESLRLFPMLQKLVLYQPKASLRHKGAANCELFALLTPSSPDPTAILCPELREIRCLGPNPGSDEQLLDLLRVRGASTDGVLPLSRVDIVFSREPQADIMKEVDVFGVGAGLTATLRYPTDEQLKFIETRRLRAVASKTARYERWPVTYEVTPVKRDDWGPISSAWVTDYEDWGRLDEVSDEETEPDSE</sequence>
<dbReference type="EMBL" id="JARJLG010000176">
    <property type="protein sequence ID" value="KAJ7732351.1"/>
    <property type="molecule type" value="Genomic_DNA"/>
</dbReference>